<keyword evidence="5" id="KW-1185">Reference proteome</keyword>
<reference evidence="4 5" key="1">
    <citation type="submission" date="2018-05" db="EMBL/GenBank/DDBJ databases">
        <title>Abyssibacter profundi OUC007T gen. nov., sp. nov, a marine bacterium isolated from seawater of the Mariana Trench.</title>
        <authorList>
            <person name="Zhou S."/>
        </authorList>
    </citation>
    <scope>NUCLEOTIDE SEQUENCE [LARGE SCALE GENOMIC DNA]</scope>
    <source>
        <strain evidence="4 5">OUC007</strain>
    </source>
</reference>
<dbReference type="AlphaFoldDB" id="A0A363UJL4"/>
<keyword evidence="2" id="KW-0812">Transmembrane</keyword>
<keyword evidence="2" id="KW-0472">Membrane</keyword>
<evidence type="ECO:0000256" key="2">
    <source>
        <dbReference type="SAM" id="Phobius"/>
    </source>
</evidence>
<dbReference type="Pfam" id="PF13413">
    <property type="entry name" value="HTH_25"/>
    <property type="match status" value="1"/>
</dbReference>
<comment type="caution">
    <text evidence="4">The sequence shown here is derived from an EMBL/GenBank/DDBJ whole genome shotgun (WGS) entry which is preliminary data.</text>
</comment>
<sequence>MAEQEPMEPAEQPSSLPPKPGGLLKAAREARGLSLDELVVQTKLPRSMIDAIEGDNFALLSEPVYVRGYYRKYARVVGADEAMVIAAYEAHAGGELPKLEIPVLLQDEPMRERRRWPLILLILLLMLGVIGLAWWLLASDAETSTSPTSSQAVPRVSEPAISRQPAVTPPAGESTDAEPEAPTAGARSSSSAGGPRRLALETRIASTPQPVEPAAAAEPEAEPEPEPEPPLVLRFREASWVRVEDGSGRRVLNGLVQGGELREIDEQGPYAVFLGYAPGVEVRYQGEPVDVSAYVRGNNTARFTVE</sequence>
<evidence type="ECO:0000313" key="4">
    <source>
        <dbReference type="EMBL" id="PWN55623.1"/>
    </source>
</evidence>
<gene>
    <name evidence="4" type="ORF">DEH80_10985</name>
</gene>
<protein>
    <recommendedName>
        <fullName evidence="3">Cytoskeleton protein RodZ-like C-terminal domain-containing protein</fullName>
    </recommendedName>
</protein>
<dbReference type="Gene3D" id="1.10.260.40">
    <property type="entry name" value="lambda repressor-like DNA-binding domains"/>
    <property type="match status" value="1"/>
</dbReference>
<dbReference type="CDD" id="cd00093">
    <property type="entry name" value="HTH_XRE"/>
    <property type="match status" value="1"/>
</dbReference>
<dbReference type="Pfam" id="PF13464">
    <property type="entry name" value="RodZ_C"/>
    <property type="match status" value="1"/>
</dbReference>
<dbReference type="Proteomes" id="UP000251800">
    <property type="component" value="Unassembled WGS sequence"/>
</dbReference>
<dbReference type="InterPro" id="IPR050400">
    <property type="entry name" value="Bact_Cytoskel_RodZ"/>
</dbReference>
<proteinExistence type="predicted"/>
<dbReference type="PANTHER" id="PTHR34475">
    <property type="match status" value="1"/>
</dbReference>
<feature type="transmembrane region" description="Helical" evidence="2">
    <location>
        <begin position="118"/>
        <end position="137"/>
    </location>
</feature>
<dbReference type="InterPro" id="IPR010982">
    <property type="entry name" value="Lambda_DNA-bd_dom_sf"/>
</dbReference>
<feature type="compositionally biased region" description="Low complexity" evidence="1">
    <location>
        <begin position="184"/>
        <end position="197"/>
    </location>
</feature>
<organism evidence="4 5">
    <name type="scientific">Abyssibacter profundi</name>
    <dbReference type="NCBI Taxonomy" id="2182787"/>
    <lineage>
        <taxon>Bacteria</taxon>
        <taxon>Pseudomonadati</taxon>
        <taxon>Pseudomonadota</taxon>
        <taxon>Gammaproteobacteria</taxon>
        <taxon>Chromatiales</taxon>
        <taxon>Oceanococcaceae</taxon>
        <taxon>Abyssibacter</taxon>
    </lineage>
</organism>
<dbReference type="OrthoDB" id="9790252at2"/>
<name>A0A363UJL4_9GAMM</name>
<accession>A0A363UJL4</accession>
<dbReference type="PANTHER" id="PTHR34475:SF1">
    <property type="entry name" value="CYTOSKELETON PROTEIN RODZ"/>
    <property type="match status" value="1"/>
</dbReference>
<dbReference type="InterPro" id="IPR025194">
    <property type="entry name" value="RodZ-like_C"/>
</dbReference>
<evidence type="ECO:0000313" key="5">
    <source>
        <dbReference type="Proteomes" id="UP000251800"/>
    </source>
</evidence>
<evidence type="ECO:0000259" key="3">
    <source>
        <dbReference type="Pfam" id="PF13464"/>
    </source>
</evidence>
<dbReference type="EMBL" id="QEQK01000009">
    <property type="protein sequence ID" value="PWN55623.1"/>
    <property type="molecule type" value="Genomic_DNA"/>
</dbReference>
<dbReference type="RefSeq" id="WP_109720547.1">
    <property type="nucleotide sequence ID" value="NZ_QEQK01000009.1"/>
</dbReference>
<feature type="region of interest" description="Disordered" evidence="1">
    <location>
        <begin position="1"/>
        <end position="23"/>
    </location>
</feature>
<dbReference type="GO" id="GO:0003677">
    <property type="term" value="F:DNA binding"/>
    <property type="evidence" value="ECO:0007669"/>
    <property type="project" value="InterPro"/>
</dbReference>
<dbReference type="InterPro" id="IPR001387">
    <property type="entry name" value="Cro/C1-type_HTH"/>
</dbReference>
<feature type="region of interest" description="Disordered" evidence="1">
    <location>
        <begin position="144"/>
        <end position="229"/>
    </location>
</feature>
<evidence type="ECO:0000256" key="1">
    <source>
        <dbReference type="SAM" id="MobiDB-lite"/>
    </source>
</evidence>
<keyword evidence="2" id="KW-1133">Transmembrane helix</keyword>
<feature type="domain" description="Cytoskeleton protein RodZ-like C-terminal" evidence="3">
    <location>
        <begin position="232"/>
        <end position="304"/>
    </location>
</feature>